<dbReference type="InterPro" id="IPR018247">
    <property type="entry name" value="EF_Hand_1_Ca_BS"/>
</dbReference>
<organism evidence="2 3">
    <name type="scientific">Portibacter lacus</name>
    <dbReference type="NCBI Taxonomy" id="1099794"/>
    <lineage>
        <taxon>Bacteria</taxon>
        <taxon>Pseudomonadati</taxon>
        <taxon>Bacteroidota</taxon>
        <taxon>Saprospiria</taxon>
        <taxon>Saprospirales</taxon>
        <taxon>Haliscomenobacteraceae</taxon>
        <taxon>Portibacter</taxon>
    </lineage>
</organism>
<keyword evidence="3" id="KW-1185">Reference proteome</keyword>
<dbReference type="PROSITE" id="PS00018">
    <property type="entry name" value="EF_HAND_1"/>
    <property type="match status" value="2"/>
</dbReference>
<evidence type="ECO:0000259" key="1">
    <source>
        <dbReference type="Pfam" id="PF18962"/>
    </source>
</evidence>
<dbReference type="Gene3D" id="1.10.1330.10">
    <property type="entry name" value="Dockerin domain"/>
    <property type="match status" value="1"/>
</dbReference>
<dbReference type="InterPro" id="IPR036439">
    <property type="entry name" value="Dockerin_dom_sf"/>
</dbReference>
<evidence type="ECO:0000313" key="3">
    <source>
        <dbReference type="Proteomes" id="UP001156666"/>
    </source>
</evidence>
<evidence type="ECO:0000313" key="2">
    <source>
        <dbReference type="EMBL" id="GLR18328.1"/>
    </source>
</evidence>
<gene>
    <name evidence="2" type="ORF">GCM10007940_29440</name>
</gene>
<reference evidence="2" key="1">
    <citation type="journal article" date="2014" name="Int. J. Syst. Evol. Microbiol.">
        <title>Complete genome sequence of Corynebacterium casei LMG S-19264T (=DSM 44701T), isolated from a smear-ripened cheese.</title>
        <authorList>
            <consortium name="US DOE Joint Genome Institute (JGI-PGF)"/>
            <person name="Walter F."/>
            <person name="Albersmeier A."/>
            <person name="Kalinowski J."/>
            <person name="Ruckert C."/>
        </authorList>
    </citation>
    <scope>NUCLEOTIDE SEQUENCE</scope>
    <source>
        <strain evidence="2">NBRC 108769</strain>
    </source>
</reference>
<dbReference type="NCBIfam" id="TIGR04183">
    <property type="entry name" value="Por_Secre_tail"/>
    <property type="match status" value="1"/>
</dbReference>
<proteinExistence type="predicted"/>
<dbReference type="Proteomes" id="UP001156666">
    <property type="component" value="Unassembled WGS sequence"/>
</dbReference>
<dbReference type="InterPro" id="IPR026444">
    <property type="entry name" value="Secre_tail"/>
</dbReference>
<dbReference type="Pfam" id="PF17963">
    <property type="entry name" value="Big_9"/>
    <property type="match status" value="1"/>
</dbReference>
<sequence length="803" mass="87645">MPVLGVSQNNAHFQYRDIIGSDYHQGYISSAAVPSVISNPEFGNFQIIPSPTGLNTYTYSYQPGVEEGSSKAVIEYYKIDSETGLTVPDYTTIFFTITKSIISCGDDRETIQKNGPISFINVLENDSRSDGPLTLSEILYSEGGIASIANGKISFIPSPNFEGDAFVYYSVKDAVGKSGTGVLKIKVLDYSKILSTDEISVVSYGGESVELDFPFDGFVPTTQPQYGKFESLSGVQKYTPYQNTTASETIVFTNGNITREVYFRLVEKEEANSWVVDDVRYTSKGTPVTLNVTDNDYIQNQTIIDHSSDLIPGGDEGEFTYSPSKYFTGTKDLEYTVYNGYDSETGTVTIHVNNFNPITSVEYNFTTVGNSALVIDYNIPIENYSFSIVSQPDHGSLVVNSGNSMIDVGCEIISGRNLILYEPSWNYTGEDDFRIKYCVDGKCKYISISVNVIPNELSDCKCFTGCVWSGDANNDGVVNSSDLITAAYAIGSSGAETEWNGANGWIGRKTSDWLDNSLNGVNAKFADADGNGIVDELDFDAIYENYNQNHALIPPQTLNNKSYPFSIVPTQDTVFAGDIISFEIGIGNDQNLALDVNGLVYNLGFSSALVDSASVNLEYYSDSWFGVDEKVIGIFQQVRPGFIETAVSRLGVNAKSGAGKLGKLDFIVEEDVVGGFRVGSEGVIPVEVQLTDAQVMSSNGQLYSLPSAEGVVYLSLKKRSNTEEASPMLVFPNPASEEINLHMNGGHDIISYEIYSITGQLMDQNTSLNGRSESVNISNYNNGLYIVKANTTSGVRINKFEVF</sequence>
<dbReference type="GO" id="GO:0000272">
    <property type="term" value="P:polysaccharide catabolic process"/>
    <property type="evidence" value="ECO:0007669"/>
    <property type="project" value="InterPro"/>
</dbReference>
<dbReference type="Pfam" id="PF18962">
    <property type="entry name" value="Por_Secre_tail"/>
    <property type="match status" value="1"/>
</dbReference>
<accession>A0AA37WF02</accession>
<feature type="domain" description="Secretion system C-terminal sorting" evidence="1">
    <location>
        <begin position="730"/>
        <end position="800"/>
    </location>
</feature>
<dbReference type="AlphaFoldDB" id="A0AA37WF02"/>
<dbReference type="EMBL" id="BSOH01000020">
    <property type="protein sequence ID" value="GLR18328.1"/>
    <property type="molecule type" value="Genomic_DNA"/>
</dbReference>
<comment type="caution">
    <text evidence="2">The sequence shown here is derived from an EMBL/GenBank/DDBJ whole genome shotgun (WGS) entry which is preliminary data.</text>
</comment>
<name>A0AA37WF02_9BACT</name>
<protein>
    <recommendedName>
        <fullName evidence="1">Secretion system C-terminal sorting domain-containing protein</fullName>
    </recommendedName>
</protein>
<reference evidence="2" key="2">
    <citation type="submission" date="2023-01" db="EMBL/GenBank/DDBJ databases">
        <title>Draft genome sequence of Portibacter lacus strain NBRC 108769.</title>
        <authorList>
            <person name="Sun Q."/>
            <person name="Mori K."/>
        </authorList>
    </citation>
    <scope>NUCLEOTIDE SEQUENCE</scope>
    <source>
        <strain evidence="2">NBRC 108769</strain>
    </source>
</reference>